<keyword evidence="1" id="KW-0175">Coiled coil</keyword>
<feature type="coiled-coil region" evidence="1">
    <location>
        <begin position="22"/>
        <end position="57"/>
    </location>
</feature>
<name>A0A2I1GM03_9GLOM</name>
<evidence type="ECO:0000256" key="1">
    <source>
        <dbReference type="SAM" id="Coils"/>
    </source>
</evidence>
<dbReference type="Proteomes" id="UP000234323">
    <property type="component" value="Unassembled WGS sequence"/>
</dbReference>
<evidence type="ECO:0000313" key="3">
    <source>
        <dbReference type="Proteomes" id="UP000234323"/>
    </source>
</evidence>
<comment type="caution">
    <text evidence="2">The sequence shown here is derived from an EMBL/GenBank/DDBJ whole genome shotgun (WGS) entry which is preliminary data.</text>
</comment>
<protein>
    <submittedName>
        <fullName evidence="2">Uncharacterized protein</fullName>
    </submittedName>
</protein>
<keyword evidence="3" id="KW-1185">Reference proteome</keyword>
<accession>A0A2I1GM03</accession>
<dbReference type="VEuPathDB" id="FungiDB:FUN_024043"/>
<dbReference type="AlphaFoldDB" id="A0A2I1GM03"/>
<evidence type="ECO:0000313" key="2">
    <source>
        <dbReference type="EMBL" id="PKY47584.1"/>
    </source>
</evidence>
<sequence>MSNNIEEEDWDRCRISKNFVELDESTENISKMIEQHKKSTNEVLVLLEEVIKKLENMEALSVYRDFISEFFEEVEARLGADVWAKVRAAINRKQRNKKVNFRQNEEVYISELQSFLQEIDMTVEDIELMILFKKKSNTEFHQGERLEPKEMREKFETSFPEDLNDFKESFRKAFGALDNWDQD</sequence>
<reference evidence="2 3" key="1">
    <citation type="submission" date="2015-10" db="EMBL/GenBank/DDBJ databases">
        <title>Genome analyses suggest a sexual origin of heterokaryosis in a supposedly ancient asexual fungus.</title>
        <authorList>
            <person name="Ropars J."/>
            <person name="Sedzielewska K."/>
            <person name="Noel J."/>
            <person name="Charron P."/>
            <person name="Farinelli L."/>
            <person name="Marton T."/>
            <person name="Kruger M."/>
            <person name="Pelin A."/>
            <person name="Brachmann A."/>
            <person name="Corradi N."/>
        </authorList>
    </citation>
    <scope>NUCLEOTIDE SEQUENCE [LARGE SCALE GENOMIC DNA]</scope>
    <source>
        <strain evidence="2 3">A4</strain>
    </source>
</reference>
<organism evidence="2 3">
    <name type="scientific">Rhizophagus irregularis</name>
    <dbReference type="NCBI Taxonomy" id="588596"/>
    <lineage>
        <taxon>Eukaryota</taxon>
        <taxon>Fungi</taxon>
        <taxon>Fungi incertae sedis</taxon>
        <taxon>Mucoromycota</taxon>
        <taxon>Glomeromycotina</taxon>
        <taxon>Glomeromycetes</taxon>
        <taxon>Glomerales</taxon>
        <taxon>Glomeraceae</taxon>
        <taxon>Rhizophagus</taxon>
    </lineage>
</organism>
<proteinExistence type="predicted"/>
<gene>
    <name evidence="2" type="ORF">RhiirA4_403566</name>
</gene>
<dbReference type="VEuPathDB" id="FungiDB:RhiirA1_543066"/>
<dbReference type="EMBL" id="LLXI01000558">
    <property type="protein sequence ID" value="PKY47584.1"/>
    <property type="molecule type" value="Genomic_DNA"/>
</dbReference>
<dbReference type="VEuPathDB" id="FungiDB:RhiirFUN_016163"/>